<accession>A0A699SX07</accession>
<reference evidence="1" key="1">
    <citation type="journal article" date="2019" name="Sci. Rep.">
        <title>Draft genome of Tanacetum cinerariifolium, the natural source of mosquito coil.</title>
        <authorList>
            <person name="Yamashiro T."/>
            <person name="Shiraishi A."/>
            <person name="Satake H."/>
            <person name="Nakayama K."/>
        </authorList>
    </citation>
    <scope>NUCLEOTIDE SEQUENCE</scope>
</reference>
<evidence type="ECO:0000313" key="1">
    <source>
        <dbReference type="EMBL" id="GFD01549.1"/>
    </source>
</evidence>
<protein>
    <submittedName>
        <fullName evidence="1">Uncharacterized protein</fullName>
    </submittedName>
</protein>
<feature type="non-terminal residue" evidence="1">
    <location>
        <position position="1"/>
    </location>
</feature>
<organism evidence="1">
    <name type="scientific">Tanacetum cinerariifolium</name>
    <name type="common">Dalmatian daisy</name>
    <name type="synonym">Chrysanthemum cinerariifolium</name>
    <dbReference type="NCBI Taxonomy" id="118510"/>
    <lineage>
        <taxon>Eukaryota</taxon>
        <taxon>Viridiplantae</taxon>
        <taxon>Streptophyta</taxon>
        <taxon>Embryophyta</taxon>
        <taxon>Tracheophyta</taxon>
        <taxon>Spermatophyta</taxon>
        <taxon>Magnoliopsida</taxon>
        <taxon>eudicotyledons</taxon>
        <taxon>Gunneridae</taxon>
        <taxon>Pentapetalae</taxon>
        <taxon>asterids</taxon>
        <taxon>campanulids</taxon>
        <taxon>Asterales</taxon>
        <taxon>Asteraceae</taxon>
        <taxon>Asteroideae</taxon>
        <taxon>Anthemideae</taxon>
        <taxon>Anthemidinae</taxon>
        <taxon>Tanacetum</taxon>
    </lineage>
</organism>
<comment type="caution">
    <text evidence="1">The sequence shown here is derived from an EMBL/GenBank/DDBJ whole genome shotgun (WGS) entry which is preliminary data.</text>
</comment>
<gene>
    <name evidence="1" type="ORF">Tci_873518</name>
</gene>
<name>A0A699SX07_TANCI</name>
<sequence>EEFISSDSDVSMPSILAYDRYQSREGYHAIPHPYIGTFMPSKPDLVFSNAPTANETVLTAFHVELSPTKPTKDLS</sequence>
<proteinExistence type="predicted"/>
<dbReference type="AlphaFoldDB" id="A0A699SX07"/>
<dbReference type="EMBL" id="BKCJ011191991">
    <property type="protein sequence ID" value="GFD01549.1"/>
    <property type="molecule type" value="Genomic_DNA"/>
</dbReference>